<protein>
    <submittedName>
        <fullName evidence="1">Uncharacterized protein</fullName>
    </submittedName>
</protein>
<name>A0A1W0WVJ5_HYPEX</name>
<reference evidence="2" key="1">
    <citation type="submission" date="2017-01" db="EMBL/GenBank/DDBJ databases">
        <title>Comparative genomics of anhydrobiosis in the tardigrade Hypsibius dujardini.</title>
        <authorList>
            <person name="Yoshida Y."/>
            <person name="Koutsovoulos G."/>
            <person name="Laetsch D."/>
            <person name="Stevens L."/>
            <person name="Kumar S."/>
            <person name="Horikawa D."/>
            <person name="Ishino K."/>
            <person name="Komine S."/>
            <person name="Tomita M."/>
            <person name="Blaxter M."/>
            <person name="Arakawa K."/>
        </authorList>
    </citation>
    <scope>NUCLEOTIDE SEQUENCE [LARGE SCALE GENOMIC DNA]</scope>
    <source>
        <strain evidence="2">Z151</strain>
    </source>
</reference>
<evidence type="ECO:0000313" key="2">
    <source>
        <dbReference type="Proteomes" id="UP000192578"/>
    </source>
</evidence>
<proteinExistence type="predicted"/>
<accession>A0A1W0WVJ5</accession>
<organism evidence="1 2">
    <name type="scientific">Hypsibius exemplaris</name>
    <name type="common">Freshwater tardigrade</name>
    <dbReference type="NCBI Taxonomy" id="2072580"/>
    <lineage>
        <taxon>Eukaryota</taxon>
        <taxon>Metazoa</taxon>
        <taxon>Ecdysozoa</taxon>
        <taxon>Tardigrada</taxon>
        <taxon>Eutardigrada</taxon>
        <taxon>Parachela</taxon>
        <taxon>Hypsibioidea</taxon>
        <taxon>Hypsibiidae</taxon>
        <taxon>Hypsibius</taxon>
    </lineage>
</organism>
<sequence length="49" mass="5494">KVLVRGVAVFLVIVLDFRHGKRRMAAMRKAGRVASPETCMEEKILTVPL</sequence>
<comment type="caution">
    <text evidence="1">The sequence shown here is derived from an EMBL/GenBank/DDBJ whole genome shotgun (WGS) entry which is preliminary data.</text>
</comment>
<dbReference type="AlphaFoldDB" id="A0A1W0WVJ5"/>
<keyword evidence="2" id="KW-1185">Reference proteome</keyword>
<dbReference type="Proteomes" id="UP000192578">
    <property type="component" value="Unassembled WGS sequence"/>
</dbReference>
<evidence type="ECO:0000313" key="1">
    <source>
        <dbReference type="EMBL" id="OQV19222.1"/>
    </source>
</evidence>
<feature type="non-terminal residue" evidence="1">
    <location>
        <position position="1"/>
    </location>
</feature>
<gene>
    <name evidence="1" type="ORF">BV898_06648</name>
</gene>
<dbReference type="EMBL" id="MTYJ01000041">
    <property type="protein sequence ID" value="OQV19222.1"/>
    <property type="molecule type" value="Genomic_DNA"/>
</dbReference>